<organism evidence="7 8">
    <name type="scientific">Sulfobacillus thermosulfidooxidans (strain DSM 9293 / VKM B-1269 / AT-1)</name>
    <dbReference type="NCBI Taxonomy" id="929705"/>
    <lineage>
        <taxon>Bacteria</taxon>
        <taxon>Bacillati</taxon>
        <taxon>Bacillota</taxon>
        <taxon>Clostridia</taxon>
        <taxon>Eubacteriales</taxon>
        <taxon>Clostridiales Family XVII. Incertae Sedis</taxon>
        <taxon>Sulfobacillus</taxon>
    </lineage>
</organism>
<dbReference type="PANTHER" id="PTHR30482">
    <property type="entry name" value="HIGH-AFFINITY BRANCHED-CHAIN AMINO ACID TRANSPORT SYSTEM PERMEASE"/>
    <property type="match status" value="1"/>
</dbReference>
<dbReference type="STRING" id="28034.BFX07_02065"/>
<evidence type="ECO:0000256" key="4">
    <source>
        <dbReference type="ARBA" id="ARBA00022989"/>
    </source>
</evidence>
<accession>A0A1W1WGK7</accession>
<feature type="transmembrane region" description="Helical" evidence="6">
    <location>
        <begin position="94"/>
        <end position="115"/>
    </location>
</feature>
<keyword evidence="5 6" id="KW-0472">Membrane</keyword>
<reference evidence="8" key="1">
    <citation type="submission" date="2017-04" db="EMBL/GenBank/DDBJ databases">
        <authorList>
            <person name="Varghese N."/>
            <person name="Submissions S."/>
        </authorList>
    </citation>
    <scope>NUCLEOTIDE SEQUENCE [LARGE SCALE GENOMIC DNA]</scope>
    <source>
        <strain evidence="8">DSM 9293</strain>
    </source>
</reference>
<feature type="transmembrane region" description="Helical" evidence="6">
    <location>
        <begin position="213"/>
        <end position="234"/>
    </location>
</feature>
<dbReference type="InterPro" id="IPR043428">
    <property type="entry name" value="LivM-like"/>
</dbReference>
<sequence length="318" mass="33952">MLNAPRAHLKPHTSKRLWANSLIPLLVLAGFSLSPLVYANHAILFQMMAFMTLAQGVNLLYGFTGYLPFGYVGFFGIGAYGMAMSIQLLHLPGLLAVVMGGLLSVVIAVIFSPLLRLSGAYFAISSLAASEVLSNVVSNSQLMHLTGGPYGESLTQSYHPLTSYIAMVVVLVLTTVLLIVIRNAPFGRALMAIREDPVSAAMAGIAVVRSRSVVWLLSALIAGLTGAIFGWHLSVFYPSTVFDLNISILAIVFTLFGGAGTVSGPVLGSIVLYGLYNAIGISEPQYFQLIYGLLIIALVLFLPDGVVSLIQRRGKYVP</sequence>
<keyword evidence="2" id="KW-1003">Cell membrane</keyword>
<dbReference type="GO" id="GO:0005886">
    <property type="term" value="C:plasma membrane"/>
    <property type="evidence" value="ECO:0007669"/>
    <property type="project" value="UniProtKB-SubCell"/>
</dbReference>
<evidence type="ECO:0000256" key="2">
    <source>
        <dbReference type="ARBA" id="ARBA00022475"/>
    </source>
</evidence>
<feature type="transmembrane region" description="Helical" evidence="6">
    <location>
        <begin position="63"/>
        <end position="82"/>
    </location>
</feature>
<dbReference type="InterPro" id="IPR001851">
    <property type="entry name" value="ABC_transp_permease"/>
</dbReference>
<feature type="transmembrane region" description="Helical" evidence="6">
    <location>
        <begin position="246"/>
        <end position="276"/>
    </location>
</feature>
<name>A0A1W1WGK7_SULTA</name>
<dbReference type="GO" id="GO:0015658">
    <property type="term" value="F:branched-chain amino acid transmembrane transporter activity"/>
    <property type="evidence" value="ECO:0007669"/>
    <property type="project" value="InterPro"/>
</dbReference>
<dbReference type="EMBL" id="FWWY01000001">
    <property type="protein sequence ID" value="SMC04863.1"/>
    <property type="molecule type" value="Genomic_DNA"/>
</dbReference>
<evidence type="ECO:0000256" key="6">
    <source>
        <dbReference type="SAM" id="Phobius"/>
    </source>
</evidence>
<keyword evidence="3 6" id="KW-0812">Transmembrane</keyword>
<dbReference type="OrthoDB" id="9789927at2"/>
<dbReference type="RefSeq" id="WP_084661381.1">
    <property type="nucleotide sequence ID" value="NZ_FWWY01000001.1"/>
</dbReference>
<protein>
    <submittedName>
        <fullName evidence="7">Branched-chain amino acid transport system permease protein</fullName>
    </submittedName>
</protein>
<dbReference type="PANTHER" id="PTHR30482:SF10">
    <property type="entry name" value="HIGH-AFFINITY BRANCHED-CHAIN AMINO ACID TRANSPORT PROTEIN BRAE"/>
    <property type="match status" value="1"/>
</dbReference>
<dbReference type="Pfam" id="PF02653">
    <property type="entry name" value="BPD_transp_2"/>
    <property type="match status" value="1"/>
</dbReference>
<evidence type="ECO:0000256" key="1">
    <source>
        <dbReference type="ARBA" id="ARBA00004651"/>
    </source>
</evidence>
<proteinExistence type="predicted"/>
<evidence type="ECO:0000313" key="8">
    <source>
        <dbReference type="Proteomes" id="UP000192660"/>
    </source>
</evidence>
<evidence type="ECO:0000256" key="3">
    <source>
        <dbReference type="ARBA" id="ARBA00022692"/>
    </source>
</evidence>
<dbReference type="AlphaFoldDB" id="A0A1W1WGK7"/>
<feature type="transmembrane region" description="Helical" evidence="6">
    <location>
        <begin position="288"/>
        <end position="310"/>
    </location>
</feature>
<evidence type="ECO:0000313" key="7">
    <source>
        <dbReference type="EMBL" id="SMC04863.1"/>
    </source>
</evidence>
<dbReference type="Proteomes" id="UP000192660">
    <property type="component" value="Unassembled WGS sequence"/>
</dbReference>
<dbReference type="CDD" id="cd06581">
    <property type="entry name" value="TM_PBP1_LivM_like"/>
    <property type="match status" value="1"/>
</dbReference>
<keyword evidence="8" id="KW-1185">Reference proteome</keyword>
<comment type="subcellular location">
    <subcellularLocation>
        <location evidence="1">Cell membrane</location>
        <topology evidence="1">Multi-pass membrane protein</topology>
    </subcellularLocation>
</comment>
<gene>
    <name evidence="7" type="ORF">SAMN00768000_1887</name>
</gene>
<evidence type="ECO:0000256" key="5">
    <source>
        <dbReference type="ARBA" id="ARBA00023136"/>
    </source>
</evidence>
<feature type="transmembrane region" description="Helical" evidence="6">
    <location>
        <begin position="161"/>
        <end position="181"/>
    </location>
</feature>
<keyword evidence="4 6" id="KW-1133">Transmembrane helix</keyword>